<dbReference type="InterPro" id="IPR025669">
    <property type="entry name" value="AAA_dom"/>
</dbReference>
<dbReference type="CDD" id="cd02042">
    <property type="entry name" value="ParAB_family"/>
    <property type="match status" value="1"/>
</dbReference>
<organism evidence="3 4">
    <name type="scientific">Streptomyces prasinosporus</name>
    <dbReference type="NCBI Taxonomy" id="68256"/>
    <lineage>
        <taxon>Bacteria</taxon>
        <taxon>Bacillati</taxon>
        <taxon>Actinomycetota</taxon>
        <taxon>Actinomycetes</taxon>
        <taxon>Kitasatosporales</taxon>
        <taxon>Streptomycetaceae</taxon>
        <taxon>Streptomyces</taxon>
        <taxon>Streptomyces albogriseolus group</taxon>
    </lineage>
</organism>
<dbReference type="SUPFAM" id="SSF52540">
    <property type="entry name" value="P-loop containing nucleoside triphosphate hydrolases"/>
    <property type="match status" value="1"/>
</dbReference>
<feature type="domain" description="AAA" evidence="2">
    <location>
        <begin position="78"/>
        <end position="254"/>
    </location>
</feature>
<dbReference type="PANTHER" id="PTHR13696">
    <property type="entry name" value="P-LOOP CONTAINING NUCLEOSIDE TRIPHOSPHATE HYDROLASE"/>
    <property type="match status" value="1"/>
</dbReference>
<feature type="compositionally biased region" description="Basic and acidic residues" evidence="1">
    <location>
        <begin position="253"/>
        <end position="265"/>
    </location>
</feature>
<feature type="compositionally biased region" description="Basic residues" evidence="1">
    <location>
        <begin position="274"/>
        <end position="293"/>
    </location>
</feature>
<evidence type="ECO:0000313" key="4">
    <source>
        <dbReference type="Proteomes" id="UP001501455"/>
    </source>
</evidence>
<feature type="region of interest" description="Disordered" evidence="1">
    <location>
        <begin position="253"/>
        <end position="455"/>
    </location>
</feature>
<feature type="compositionally biased region" description="Basic residues" evidence="1">
    <location>
        <begin position="418"/>
        <end position="444"/>
    </location>
</feature>
<evidence type="ECO:0000256" key="1">
    <source>
        <dbReference type="SAM" id="MobiDB-lite"/>
    </source>
</evidence>
<protein>
    <recommendedName>
        <fullName evidence="2">AAA domain-containing protein</fullName>
    </recommendedName>
</protein>
<feature type="compositionally biased region" description="Low complexity" evidence="1">
    <location>
        <begin position="377"/>
        <end position="389"/>
    </location>
</feature>
<dbReference type="Gene3D" id="3.40.50.300">
    <property type="entry name" value="P-loop containing nucleotide triphosphate hydrolases"/>
    <property type="match status" value="1"/>
</dbReference>
<comment type="caution">
    <text evidence="3">The sequence shown here is derived from an EMBL/GenBank/DDBJ whole genome shotgun (WGS) entry which is preliminary data.</text>
</comment>
<dbReference type="InterPro" id="IPR027417">
    <property type="entry name" value="P-loop_NTPase"/>
</dbReference>
<dbReference type="EMBL" id="BAAAXF010000079">
    <property type="protein sequence ID" value="GAA3503939.1"/>
    <property type="molecule type" value="Genomic_DNA"/>
</dbReference>
<sequence>MNAMAGDGSGAPHNHFADYDELPEGHFYDPDAEYEPDPEYAATLAPDAARQRRERIGPTGRPLPYFPIPGPLTDHGPAKIIAMCNQKGGVGKTTSTINLGAALAEYGRRVLLVDFDPQGALSVGLGVNPMELDLTVYNLLMERGMAADEVLLKTAVPNMDLLPSNIDLSAAEVQLVSEVARESTLQRALKPLMDDYDFIVIDCQPSLGLLTVNALTAAHKVIVPLECEFFALRGVALLTETIEKVQERLNPDLELDGHPGHDVRLAHGAQPRGARARGRGVRRPRLPHGHRAHGPLPGDHGRRRADHHVRLQLRRRRRLPPARQGGARPVSRRVSLPGADELFRTTGGTALQASTPQASDQRRRPRPRSPRGRGDAAGRPGRRAAVGARAGRRRRGRGARRRGRGTGRGRGVPQPAPRRARGGARGRRRGPLPRPPRKRGRAAARRPSGRERHDEKITVYVSAEELMDLEHARLVLRGEHGLAVDRGRIVREAVAVVLADLETRGEASILVRRLRGR</sequence>
<evidence type="ECO:0000259" key="2">
    <source>
        <dbReference type="Pfam" id="PF13614"/>
    </source>
</evidence>
<feature type="compositionally biased region" description="Basic and acidic residues" evidence="1">
    <location>
        <begin position="15"/>
        <end position="29"/>
    </location>
</feature>
<feature type="region of interest" description="Disordered" evidence="1">
    <location>
        <begin position="1"/>
        <end position="67"/>
    </location>
</feature>
<keyword evidence="4" id="KW-1185">Reference proteome</keyword>
<proteinExistence type="predicted"/>
<feature type="compositionally biased region" description="Basic residues" evidence="1">
    <location>
        <begin position="390"/>
        <end position="407"/>
    </location>
</feature>
<dbReference type="InterPro" id="IPR050678">
    <property type="entry name" value="DNA_Partitioning_ATPase"/>
</dbReference>
<dbReference type="Pfam" id="PF13614">
    <property type="entry name" value="AAA_31"/>
    <property type="match status" value="1"/>
</dbReference>
<dbReference type="PANTHER" id="PTHR13696:SF99">
    <property type="entry name" value="COBYRINIC ACID AC-DIAMIDE SYNTHASE"/>
    <property type="match status" value="1"/>
</dbReference>
<gene>
    <name evidence="3" type="ORF">GCM10019016_110520</name>
</gene>
<accession>A0ABP6U921</accession>
<evidence type="ECO:0000313" key="3">
    <source>
        <dbReference type="EMBL" id="GAA3503939.1"/>
    </source>
</evidence>
<name>A0ABP6U921_9ACTN</name>
<feature type="compositionally biased region" description="Basic residues" evidence="1">
    <location>
        <begin position="301"/>
        <end position="320"/>
    </location>
</feature>
<feature type="compositionally biased region" description="Polar residues" evidence="1">
    <location>
        <begin position="346"/>
        <end position="359"/>
    </location>
</feature>
<reference evidence="4" key="1">
    <citation type="journal article" date="2019" name="Int. J. Syst. Evol. Microbiol.">
        <title>The Global Catalogue of Microorganisms (GCM) 10K type strain sequencing project: providing services to taxonomists for standard genome sequencing and annotation.</title>
        <authorList>
            <consortium name="The Broad Institute Genomics Platform"/>
            <consortium name="The Broad Institute Genome Sequencing Center for Infectious Disease"/>
            <person name="Wu L."/>
            <person name="Ma J."/>
        </authorList>
    </citation>
    <scope>NUCLEOTIDE SEQUENCE [LARGE SCALE GENOMIC DNA]</scope>
    <source>
        <strain evidence="4">JCM 4816</strain>
    </source>
</reference>
<dbReference type="Proteomes" id="UP001501455">
    <property type="component" value="Unassembled WGS sequence"/>
</dbReference>